<evidence type="ECO:0000313" key="3">
    <source>
        <dbReference type="Proteomes" id="UP000215506"/>
    </source>
</evidence>
<evidence type="ECO:0000313" key="2">
    <source>
        <dbReference type="EMBL" id="OXR46249.1"/>
    </source>
</evidence>
<dbReference type="EMBL" id="NGAF01000002">
    <property type="protein sequence ID" value="OXR46249.1"/>
    <property type="molecule type" value="Genomic_DNA"/>
</dbReference>
<keyword evidence="3" id="KW-1185">Reference proteome</keyword>
<protein>
    <recommendedName>
        <fullName evidence="1">DinB-like domain-containing protein</fullName>
    </recommendedName>
</protein>
<evidence type="ECO:0000259" key="1">
    <source>
        <dbReference type="Pfam" id="PF12867"/>
    </source>
</evidence>
<name>A0A231HBQ4_9NOCA</name>
<reference evidence="2 3" key="1">
    <citation type="submission" date="2017-07" db="EMBL/GenBank/DDBJ databases">
        <title>First draft Genome Sequence of Nocardia cerradoensis isolated from human infection.</title>
        <authorList>
            <person name="Carrasco G."/>
        </authorList>
    </citation>
    <scope>NUCLEOTIDE SEQUENCE [LARGE SCALE GENOMIC DNA]</scope>
    <source>
        <strain evidence="2 3">CNM20130759</strain>
    </source>
</reference>
<dbReference type="InterPro" id="IPR034660">
    <property type="entry name" value="DinB/YfiT-like"/>
</dbReference>
<dbReference type="AlphaFoldDB" id="A0A231HBQ4"/>
<dbReference type="InterPro" id="IPR024775">
    <property type="entry name" value="DinB-like"/>
</dbReference>
<dbReference type="SUPFAM" id="SSF109854">
    <property type="entry name" value="DinB/YfiT-like putative metalloenzymes"/>
    <property type="match status" value="1"/>
</dbReference>
<feature type="domain" description="DinB-like" evidence="1">
    <location>
        <begin position="28"/>
        <end position="157"/>
    </location>
</feature>
<dbReference type="RefSeq" id="WP_094024629.1">
    <property type="nucleotide sequence ID" value="NZ_NGAF01000002.1"/>
</dbReference>
<dbReference type="Gene3D" id="1.20.120.450">
    <property type="entry name" value="dinb family like domain"/>
    <property type="match status" value="1"/>
</dbReference>
<proteinExistence type="predicted"/>
<sequence>MDRCAECGYEYRPEEAPRAATAILAGVTELAATLNDCADARRRRLPELWSPLEYGCHVRDVLLVQRERVLLARRTDRPALVTMGRDERADHDGYAEQDPADVAQELLVSARLLANVLDRLDADDWNRRVLYNYPDRVERELRWVAVHTVHEVRHHLLDVRRQLVDED</sequence>
<organism evidence="2 3">
    <name type="scientific">Nocardia cerradoensis</name>
    <dbReference type="NCBI Taxonomy" id="85688"/>
    <lineage>
        <taxon>Bacteria</taxon>
        <taxon>Bacillati</taxon>
        <taxon>Actinomycetota</taxon>
        <taxon>Actinomycetes</taxon>
        <taxon>Mycobacteriales</taxon>
        <taxon>Nocardiaceae</taxon>
        <taxon>Nocardia</taxon>
    </lineage>
</organism>
<accession>A0A231HBQ4</accession>
<dbReference type="Proteomes" id="UP000215506">
    <property type="component" value="Unassembled WGS sequence"/>
</dbReference>
<comment type="caution">
    <text evidence="2">The sequence shown here is derived from an EMBL/GenBank/DDBJ whole genome shotgun (WGS) entry which is preliminary data.</text>
</comment>
<dbReference type="Pfam" id="PF12867">
    <property type="entry name" value="DinB_2"/>
    <property type="match status" value="1"/>
</dbReference>
<gene>
    <name evidence="2" type="ORF">B7C42_01215</name>
</gene>